<dbReference type="Gene3D" id="3.90.550.10">
    <property type="entry name" value="Spore Coat Polysaccharide Biosynthesis Protein SpsA, Chain A"/>
    <property type="match status" value="1"/>
</dbReference>
<proteinExistence type="predicted"/>
<dbReference type="PANTHER" id="PTHR48090">
    <property type="entry name" value="UNDECAPRENYL-PHOSPHATE 4-DEOXY-4-FORMAMIDO-L-ARABINOSE TRANSFERASE-RELATED"/>
    <property type="match status" value="1"/>
</dbReference>
<dbReference type="CDD" id="cd04179">
    <property type="entry name" value="DPM_DPG-synthase_like"/>
    <property type="match status" value="1"/>
</dbReference>
<protein>
    <submittedName>
        <fullName evidence="3">Glycosyltransferases involved in cell wall biogenesis</fullName>
    </submittedName>
</protein>
<dbReference type="EMBL" id="LCNV01000046">
    <property type="protein sequence ID" value="KKU62575.1"/>
    <property type="molecule type" value="Genomic_DNA"/>
</dbReference>
<accession>A0A0G1UXY6</accession>
<evidence type="ECO:0000256" key="1">
    <source>
        <dbReference type="SAM" id="Phobius"/>
    </source>
</evidence>
<gene>
    <name evidence="3" type="ORF">UX87_C0046G0009</name>
</gene>
<organism evidence="3 4">
    <name type="scientific">Candidatus Amesbacteria bacterium GW2011_GWA1_47_16</name>
    <dbReference type="NCBI Taxonomy" id="1618353"/>
    <lineage>
        <taxon>Bacteria</taxon>
        <taxon>Candidatus Amesiibacteriota</taxon>
    </lineage>
</organism>
<reference evidence="3 4" key="1">
    <citation type="journal article" date="2015" name="Nature">
        <title>rRNA introns, odd ribosomes, and small enigmatic genomes across a large radiation of phyla.</title>
        <authorList>
            <person name="Brown C.T."/>
            <person name="Hug L.A."/>
            <person name="Thomas B.C."/>
            <person name="Sharon I."/>
            <person name="Castelle C.J."/>
            <person name="Singh A."/>
            <person name="Wilkins M.J."/>
            <person name="Williams K.H."/>
            <person name="Banfield J.F."/>
        </authorList>
    </citation>
    <scope>NUCLEOTIDE SEQUENCE [LARGE SCALE GENOMIC DNA]</scope>
</reference>
<dbReference type="AlphaFoldDB" id="A0A0G1UXY6"/>
<dbReference type="PANTHER" id="PTHR48090:SF7">
    <property type="entry name" value="RFBJ PROTEIN"/>
    <property type="match status" value="1"/>
</dbReference>
<keyword evidence="1" id="KW-1133">Transmembrane helix</keyword>
<name>A0A0G1UXY6_9BACT</name>
<dbReference type="Pfam" id="PF00535">
    <property type="entry name" value="Glycos_transf_2"/>
    <property type="match status" value="1"/>
</dbReference>
<keyword evidence="1" id="KW-0812">Transmembrane</keyword>
<dbReference type="Proteomes" id="UP000034364">
    <property type="component" value="Unassembled WGS sequence"/>
</dbReference>
<keyword evidence="3" id="KW-0808">Transferase</keyword>
<dbReference type="InterPro" id="IPR050256">
    <property type="entry name" value="Glycosyltransferase_2"/>
</dbReference>
<dbReference type="GO" id="GO:0016740">
    <property type="term" value="F:transferase activity"/>
    <property type="evidence" value="ECO:0007669"/>
    <property type="project" value="UniProtKB-KW"/>
</dbReference>
<evidence type="ECO:0000313" key="3">
    <source>
        <dbReference type="EMBL" id="KKU62575.1"/>
    </source>
</evidence>
<evidence type="ECO:0000313" key="4">
    <source>
        <dbReference type="Proteomes" id="UP000034364"/>
    </source>
</evidence>
<keyword evidence="1" id="KW-0472">Membrane</keyword>
<dbReference type="SUPFAM" id="SSF53448">
    <property type="entry name" value="Nucleotide-diphospho-sugar transferases"/>
    <property type="match status" value="1"/>
</dbReference>
<feature type="transmembrane region" description="Helical" evidence="1">
    <location>
        <begin position="236"/>
        <end position="255"/>
    </location>
</feature>
<feature type="domain" description="Glycosyltransferase 2-like" evidence="2">
    <location>
        <begin position="9"/>
        <end position="171"/>
    </location>
</feature>
<sequence length="268" mass="30549">MQPVTPLISIVIPCLNEKNTISTVIKDAVYFGHKHFRNKFELIIADNGSTDGTLGVLKKTKGARILHVPVRGYGAALHWGILSSRAEYVFFADADGSYPFSNLVRFKKLLPLKPDLILGSRLNGNIEPGAMPLLNRYLGTPILTRLINWIYRLPTTDCNSGMRLIKRDFYRTLNMRNSGMEWASELLLKTALRKGSYFEVPIEFKKDLRNRSPHLSRWADGWRHLKAIVLLKPSSLYFILALLLLLAVTRCIYWAQLLKIILPRFPVS</sequence>
<evidence type="ECO:0000259" key="2">
    <source>
        <dbReference type="Pfam" id="PF00535"/>
    </source>
</evidence>
<dbReference type="InterPro" id="IPR029044">
    <property type="entry name" value="Nucleotide-diphossugar_trans"/>
</dbReference>
<comment type="caution">
    <text evidence="3">The sequence shown here is derived from an EMBL/GenBank/DDBJ whole genome shotgun (WGS) entry which is preliminary data.</text>
</comment>
<dbReference type="InterPro" id="IPR001173">
    <property type="entry name" value="Glyco_trans_2-like"/>
</dbReference>